<dbReference type="EMBL" id="CP146284">
    <property type="protein sequence ID" value="WWV66918.1"/>
    <property type="molecule type" value="Genomic_DNA"/>
</dbReference>
<evidence type="ECO:0000313" key="2">
    <source>
        <dbReference type="EMBL" id="WWV66918.1"/>
    </source>
</evidence>
<dbReference type="Proteomes" id="UP001320603">
    <property type="component" value="Chromosome"/>
</dbReference>
<dbReference type="Pfam" id="PF14294">
    <property type="entry name" value="DUF4372"/>
    <property type="match status" value="1"/>
</dbReference>
<organism evidence="2 3">
    <name type="scientific">Parabacteroides absconsus</name>
    <dbReference type="NCBI Taxonomy" id="2951805"/>
    <lineage>
        <taxon>Bacteria</taxon>
        <taxon>Pseudomonadati</taxon>
        <taxon>Bacteroidota</taxon>
        <taxon>Bacteroidia</taxon>
        <taxon>Bacteroidales</taxon>
        <taxon>Tannerellaceae</taxon>
        <taxon>Parabacteroides</taxon>
    </lineage>
</organism>
<evidence type="ECO:0000313" key="3">
    <source>
        <dbReference type="Proteomes" id="UP001320603"/>
    </source>
</evidence>
<dbReference type="PANTHER" id="PTHR33258:SF1">
    <property type="entry name" value="TRANSPOSASE INSL FOR INSERTION SEQUENCE ELEMENT IS186A-RELATED"/>
    <property type="match status" value="1"/>
</dbReference>
<reference evidence="2 3" key="1">
    <citation type="submission" date="2024-02" db="EMBL/GenBank/DDBJ databases">
        <title>Whole genome sequencing of Parabacteroides sp. AD58.</title>
        <authorList>
            <person name="Chaplin A.V."/>
            <person name="Pikina A.P."/>
            <person name="Sokolova S.R."/>
            <person name="Korostin D.O."/>
            <person name="Efimov B.A."/>
        </authorList>
    </citation>
    <scope>NUCLEOTIDE SEQUENCE [LARGE SCALE GENOMIC DNA]</scope>
    <source>
        <strain evidence="2 3">AD58</strain>
    </source>
</reference>
<dbReference type="PANTHER" id="PTHR33258">
    <property type="entry name" value="TRANSPOSASE INSL FOR INSERTION SEQUENCE ELEMENT IS186A-RELATED"/>
    <property type="match status" value="1"/>
</dbReference>
<gene>
    <name evidence="2" type="ORF">NEE14_002690</name>
</gene>
<evidence type="ECO:0000259" key="1">
    <source>
        <dbReference type="Pfam" id="PF14294"/>
    </source>
</evidence>
<accession>A0ABZ2ILZ2</accession>
<feature type="domain" description="DUF4372" evidence="1">
    <location>
        <begin position="7"/>
        <end position="75"/>
    </location>
</feature>
<sequence length="207" mass="23993">MAQVAYIFNQLCSLLPRDHFEYLVKKYEGNSYMKTYSCWNHFLVMLWAQLTGRESLRDIESSLRAHKDKLYRLGMGKNISRNNLSHANATREVSIYRDFAQKVMNITLSQVGTEEKELFTLSDGFNLAGLFAVDSSSVYLDLTKFNWSVPQRGRGGIKLHTLYDILREVPVLCLITGHEERDQTFMENYPYRKGGMYSIKPISKRPV</sequence>
<name>A0ABZ2ILZ2_9BACT</name>
<protein>
    <submittedName>
        <fullName evidence="2">DUF4372 domain-containing protein</fullName>
    </submittedName>
</protein>
<dbReference type="InterPro" id="IPR025399">
    <property type="entry name" value="DUF4372"/>
</dbReference>
<dbReference type="RefSeq" id="WP_251967389.1">
    <property type="nucleotide sequence ID" value="NZ_CP146284.1"/>
</dbReference>
<proteinExistence type="predicted"/>
<keyword evidence="3" id="KW-1185">Reference proteome</keyword>